<keyword evidence="5" id="KW-1185">Reference proteome</keyword>
<dbReference type="EMBL" id="JAHRIO010052129">
    <property type="protein sequence ID" value="MEQ2175833.1"/>
    <property type="molecule type" value="Genomic_DNA"/>
</dbReference>
<comment type="caution">
    <text evidence="4">The sequence shown here is derived from an EMBL/GenBank/DDBJ whole genome shotgun (WGS) entry which is preliminary data.</text>
</comment>
<feature type="domain" description="Arginyl-tRNA synthetase catalytic core" evidence="3">
    <location>
        <begin position="2"/>
        <end position="181"/>
    </location>
</feature>
<dbReference type="Gene3D" id="3.40.50.620">
    <property type="entry name" value="HUPs"/>
    <property type="match status" value="1"/>
</dbReference>
<dbReference type="InterPro" id="IPR035684">
    <property type="entry name" value="ArgRS_core"/>
</dbReference>
<accession>A0ABV0NWM8</accession>
<evidence type="ECO:0000313" key="4">
    <source>
        <dbReference type="EMBL" id="MEQ2175833.1"/>
    </source>
</evidence>
<comment type="similarity">
    <text evidence="1">Belongs to the class-I aminoacyl-tRNA synthetase family.</text>
</comment>
<evidence type="ECO:0000259" key="3">
    <source>
        <dbReference type="Pfam" id="PF00750"/>
    </source>
</evidence>
<organism evidence="4 5">
    <name type="scientific">Goodea atripinnis</name>
    <dbReference type="NCBI Taxonomy" id="208336"/>
    <lineage>
        <taxon>Eukaryota</taxon>
        <taxon>Metazoa</taxon>
        <taxon>Chordata</taxon>
        <taxon>Craniata</taxon>
        <taxon>Vertebrata</taxon>
        <taxon>Euteleostomi</taxon>
        <taxon>Actinopterygii</taxon>
        <taxon>Neopterygii</taxon>
        <taxon>Teleostei</taxon>
        <taxon>Neoteleostei</taxon>
        <taxon>Acanthomorphata</taxon>
        <taxon>Ovalentaria</taxon>
        <taxon>Atherinomorphae</taxon>
        <taxon>Cyprinodontiformes</taxon>
        <taxon>Goodeidae</taxon>
        <taxon>Goodea</taxon>
    </lineage>
</organism>
<dbReference type="PANTHER" id="PTHR11956">
    <property type="entry name" value="ARGINYL-TRNA SYNTHETASE"/>
    <property type="match status" value="1"/>
</dbReference>
<reference evidence="4 5" key="1">
    <citation type="submission" date="2021-06" db="EMBL/GenBank/DDBJ databases">
        <authorList>
            <person name="Palmer J.M."/>
        </authorList>
    </citation>
    <scope>NUCLEOTIDE SEQUENCE [LARGE SCALE GENOMIC DNA]</scope>
    <source>
        <strain evidence="4 5">GA_2019</strain>
        <tissue evidence="4">Muscle</tissue>
    </source>
</reference>
<gene>
    <name evidence="4" type="primary">RARS1_2</name>
    <name evidence="4" type="ORF">GOODEAATRI_021762</name>
</gene>
<evidence type="ECO:0000256" key="2">
    <source>
        <dbReference type="SAM" id="Coils"/>
    </source>
</evidence>
<keyword evidence="1" id="KW-0648">Protein biosynthesis</keyword>
<feature type="non-terminal residue" evidence="4">
    <location>
        <position position="1"/>
    </location>
</feature>
<evidence type="ECO:0000256" key="1">
    <source>
        <dbReference type="RuleBase" id="RU363038"/>
    </source>
</evidence>
<evidence type="ECO:0000313" key="5">
    <source>
        <dbReference type="Proteomes" id="UP001476798"/>
    </source>
</evidence>
<sequence>FQRVYNCLDIQIIERGESFYQDRMTRVVKEFEENGESHSLVQLDEGRKIVFVPDHSIPLTVVKSDGGYTYDTSDLAALHQRLFEEKADIIIYVTDSGQSTHFQMIFAAGQMIGWYNPQVTRVEHAGFGVVLGEDKPGNAVVIERKKFKTRSGDTVRLMDLLEEGLKRSMDKLKEKERDKNNSSNLSSLLGLLAGDGRRLFQLVSL</sequence>
<dbReference type="GO" id="GO:0016874">
    <property type="term" value="F:ligase activity"/>
    <property type="evidence" value="ECO:0007669"/>
    <property type="project" value="UniProtKB-KW"/>
</dbReference>
<proteinExistence type="inferred from homology"/>
<keyword evidence="1" id="KW-0030">Aminoacyl-tRNA synthetase</keyword>
<keyword evidence="1" id="KW-0547">Nucleotide-binding</keyword>
<keyword evidence="1 4" id="KW-0436">Ligase</keyword>
<dbReference type="InterPro" id="IPR014729">
    <property type="entry name" value="Rossmann-like_a/b/a_fold"/>
</dbReference>
<keyword evidence="1" id="KW-0067">ATP-binding</keyword>
<name>A0ABV0NWM8_9TELE</name>
<dbReference type="SUPFAM" id="SSF52374">
    <property type="entry name" value="Nucleotidylyl transferase"/>
    <property type="match status" value="1"/>
</dbReference>
<protein>
    <submittedName>
        <fullName evidence="4">Arginine--tRNA ligase, cytoplasmic</fullName>
    </submittedName>
</protein>
<keyword evidence="2" id="KW-0175">Coiled coil</keyword>
<dbReference type="Pfam" id="PF00750">
    <property type="entry name" value="tRNA-synt_1d"/>
    <property type="match status" value="1"/>
</dbReference>
<dbReference type="Proteomes" id="UP001476798">
    <property type="component" value="Unassembled WGS sequence"/>
</dbReference>
<dbReference type="PANTHER" id="PTHR11956:SF5">
    <property type="entry name" value="ARGININE--TRNA LIGASE, CYTOPLASMIC"/>
    <property type="match status" value="1"/>
</dbReference>
<feature type="coiled-coil region" evidence="2">
    <location>
        <begin position="158"/>
        <end position="185"/>
    </location>
</feature>
<dbReference type="InterPro" id="IPR001278">
    <property type="entry name" value="Arg-tRNA-ligase"/>
</dbReference>